<proteinExistence type="predicted"/>
<evidence type="ECO:0008006" key="4">
    <source>
        <dbReference type="Google" id="ProtNLM"/>
    </source>
</evidence>
<accession>A0A5B8W5D0</accession>
<keyword evidence="1" id="KW-0732">Signal</keyword>
<gene>
    <name evidence="2" type="ORF">FSB76_26205</name>
</gene>
<name>A0A5B8W5D0_9SPHI</name>
<protein>
    <recommendedName>
        <fullName evidence="4">Lipoprotein</fullName>
    </recommendedName>
</protein>
<organism evidence="2 3">
    <name type="scientific">Mucilaginibacter ginsenosidivorax</name>
    <dbReference type="NCBI Taxonomy" id="862126"/>
    <lineage>
        <taxon>Bacteria</taxon>
        <taxon>Pseudomonadati</taxon>
        <taxon>Bacteroidota</taxon>
        <taxon>Sphingobacteriia</taxon>
        <taxon>Sphingobacteriales</taxon>
        <taxon>Sphingobacteriaceae</taxon>
        <taxon>Mucilaginibacter</taxon>
    </lineage>
</organism>
<reference evidence="2 3" key="1">
    <citation type="journal article" date="2013" name="J. Microbiol.">
        <title>Mucilaginibacter ginsenosidivorax sp. nov., with ginsenoside converting activity isolated from sediment.</title>
        <authorList>
            <person name="Kim J.K."/>
            <person name="Choi T.E."/>
            <person name="Liu Q.M."/>
            <person name="Park H.Y."/>
            <person name="Yi T.H."/>
            <person name="Yoon M.H."/>
            <person name="Kim S.C."/>
            <person name="Im W.T."/>
        </authorList>
    </citation>
    <scope>NUCLEOTIDE SEQUENCE [LARGE SCALE GENOMIC DNA]</scope>
    <source>
        <strain evidence="2 3">KHI28</strain>
    </source>
</reference>
<feature type="signal peptide" evidence="1">
    <location>
        <begin position="1"/>
        <end position="21"/>
    </location>
</feature>
<dbReference type="KEGG" id="mgk:FSB76_26205"/>
<dbReference type="Proteomes" id="UP000321362">
    <property type="component" value="Chromosome"/>
</dbReference>
<dbReference type="AlphaFoldDB" id="A0A5B8W5D0"/>
<feature type="chain" id="PRO_5022707755" description="Lipoprotein" evidence="1">
    <location>
        <begin position="22"/>
        <end position="375"/>
    </location>
</feature>
<dbReference type="PROSITE" id="PS51257">
    <property type="entry name" value="PROKAR_LIPOPROTEIN"/>
    <property type="match status" value="1"/>
</dbReference>
<evidence type="ECO:0000313" key="3">
    <source>
        <dbReference type="Proteomes" id="UP000321362"/>
    </source>
</evidence>
<dbReference type="OrthoDB" id="787131at2"/>
<dbReference type="RefSeq" id="WP_147058698.1">
    <property type="nucleotide sequence ID" value="NZ_CP042437.1"/>
</dbReference>
<evidence type="ECO:0000256" key="1">
    <source>
        <dbReference type="SAM" id="SignalP"/>
    </source>
</evidence>
<keyword evidence="3" id="KW-1185">Reference proteome</keyword>
<dbReference type="EMBL" id="CP042437">
    <property type="protein sequence ID" value="QEC79270.1"/>
    <property type="molecule type" value="Genomic_DNA"/>
</dbReference>
<evidence type="ECO:0000313" key="2">
    <source>
        <dbReference type="EMBL" id="QEC79270.1"/>
    </source>
</evidence>
<sequence length="375" mass="43470">MRRFFAVVLLLFPLFFGCARHDNNPPKPEKNVYRDTSRHDDYNVKIAIPTAWIEKVRHFDYKHRHANLLLREFEKYTKPDSLLKIKDEGDVDSVRRGMALLNPLFINLDQEPGEELVCLMGWDASYPSMAVFKNIAGNWYLVYLEEFYMFYSGPELYVSNSFSPNKTFYFRRVYERGSGVYSDGYSFYKLINNRVYHCLELANEARIEGWGLYINQDVSTSFKFNSSDLNTEDADEIWVNYKYKFFPGAVNEGDCPWCANSDISLIEGEGGVNYIWDNKRRLYKPDISLQQNDPEELTAKKIACFGDFGNDTLFVDAFHDQLTHIAKEGTPRQKAILKKYLALVKKDKVATTQKLKITTQIGGTTFYGPDTAKKK</sequence>